<proteinExistence type="predicted"/>
<dbReference type="EMBL" id="KE125150">
    <property type="protein sequence ID" value="EPB70937.1"/>
    <property type="molecule type" value="Genomic_DNA"/>
</dbReference>
<dbReference type="AlphaFoldDB" id="A0A0D6LTH3"/>
<evidence type="ECO:0000313" key="2">
    <source>
        <dbReference type="EMBL" id="EPB70937.1"/>
    </source>
</evidence>
<evidence type="ECO:0000256" key="1">
    <source>
        <dbReference type="SAM" id="SignalP"/>
    </source>
</evidence>
<accession>A0A0D6LTH3</accession>
<reference evidence="2 3" key="1">
    <citation type="submission" date="2013-05" db="EMBL/GenBank/DDBJ databases">
        <title>Draft genome of the parasitic nematode Anyclostoma ceylanicum.</title>
        <authorList>
            <person name="Mitreva M."/>
        </authorList>
    </citation>
    <scope>NUCLEOTIDE SEQUENCE [LARGE SCALE GENOMIC DNA]</scope>
</reference>
<dbReference type="Proteomes" id="UP000054495">
    <property type="component" value="Unassembled WGS sequence"/>
</dbReference>
<keyword evidence="1" id="KW-0732">Signal</keyword>
<sequence>MLCEKDSVEIGRFGMWQLLLLVALPLQIQGLDLRSPCNESVHLGDEICDKTPSIRYLVDYLTCPANTPPVTRKDGTSHCDDNTKCPKGSTCRKGFIVGLCCDNKAIGWELVRIIDPYIHCSPPSFIISEKYNANQKPDCGNKKLVTDRTLGYPVWFMTFDSQE</sequence>
<protein>
    <submittedName>
        <fullName evidence="2">Uncharacterized protein</fullName>
    </submittedName>
</protein>
<name>A0A0D6LTH3_9BILA</name>
<keyword evidence="3" id="KW-1185">Reference proteome</keyword>
<feature type="chain" id="PRO_5002307202" evidence="1">
    <location>
        <begin position="31"/>
        <end position="163"/>
    </location>
</feature>
<feature type="signal peptide" evidence="1">
    <location>
        <begin position="1"/>
        <end position="30"/>
    </location>
</feature>
<evidence type="ECO:0000313" key="3">
    <source>
        <dbReference type="Proteomes" id="UP000054495"/>
    </source>
</evidence>
<organism evidence="2 3">
    <name type="scientific">Ancylostoma ceylanicum</name>
    <dbReference type="NCBI Taxonomy" id="53326"/>
    <lineage>
        <taxon>Eukaryota</taxon>
        <taxon>Metazoa</taxon>
        <taxon>Ecdysozoa</taxon>
        <taxon>Nematoda</taxon>
        <taxon>Chromadorea</taxon>
        <taxon>Rhabditida</taxon>
        <taxon>Rhabditina</taxon>
        <taxon>Rhabditomorpha</taxon>
        <taxon>Strongyloidea</taxon>
        <taxon>Ancylostomatidae</taxon>
        <taxon>Ancylostomatinae</taxon>
        <taxon>Ancylostoma</taxon>
    </lineage>
</organism>
<gene>
    <name evidence="2" type="ORF">ANCCEY_09972</name>
</gene>